<keyword evidence="2" id="KW-1185">Reference proteome</keyword>
<evidence type="ECO:0000313" key="1">
    <source>
        <dbReference type="EMBL" id="KAD2392855.1"/>
    </source>
</evidence>
<proteinExistence type="predicted"/>
<reference evidence="1 2" key="1">
    <citation type="submission" date="2019-05" db="EMBL/GenBank/DDBJ databases">
        <title>Mikania micrantha, genome provides insights into the molecular mechanism of rapid growth.</title>
        <authorList>
            <person name="Liu B."/>
        </authorList>
    </citation>
    <scope>NUCLEOTIDE SEQUENCE [LARGE SCALE GENOMIC DNA]</scope>
    <source>
        <strain evidence="1">NLD-2019</strain>
        <tissue evidence="1">Leaf</tissue>
    </source>
</reference>
<name>A0A5N6LKX0_9ASTR</name>
<dbReference type="EMBL" id="SZYD01000019">
    <property type="protein sequence ID" value="KAD2392855.1"/>
    <property type="molecule type" value="Genomic_DNA"/>
</dbReference>
<sequence>MIVSTRGSWKYKGSELIRILERSYGAEGMFTIHRLFHLKPVFSTHHSRSGSEIDLGTTNGIWFELGVLLLATCSGSESTAVRSRIGRVSGCLWWKSEDDDADSGDDDFGIICNRKRTIYGFNRSER</sequence>
<dbReference type="AlphaFoldDB" id="A0A5N6LKX0"/>
<evidence type="ECO:0000313" key="2">
    <source>
        <dbReference type="Proteomes" id="UP000326396"/>
    </source>
</evidence>
<dbReference type="Proteomes" id="UP000326396">
    <property type="component" value="Linkage Group LG9"/>
</dbReference>
<accession>A0A5N6LKX0</accession>
<gene>
    <name evidence="1" type="ORF">E3N88_39832</name>
</gene>
<organism evidence="1 2">
    <name type="scientific">Mikania micrantha</name>
    <name type="common">bitter vine</name>
    <dbReference type="NCBI Taxonomy" id="192012"/>
    <lineage>
        <taxon>Eukaryota</taxon>
        <taxon>Viridiplantae</taxon>
        <taxon>Streptophyta</taxon>
        <taxon>Embryophyta</taxon>
        <taxon>Tracheophyta</taxon>
        <taxon>Spermatophyta</taxon>
        <taxon>Magnoliopsida</taxon>
        <taxon>eudicotyledons</taxon>
        <taxon>Gunneridae</taxon>
        <taxon>Pentapetalae</taxon>
        <taxon>asterids</taxon>
        <taxon>campanulids</taxon>
        <taxon>Asterales</taxon>
        <taxon>Asteraceae</taxon>
        <taxon>Asteroideae</taxon>
        <taxon>Heliantheae alliance</taxon>
        <taxon>Eupatorieae</taxon>
        <taxon>Mikania</taxon>
    </lineage>
</organism>
<comment type="caution">
    <text evidence="1">The sequence shown here is derived from an EMBL/GenBank/DDBJ whole genome shotgun (WGS) entry which is preliminary data.</text>
</comment>
<protein>
    <submittedName>
        <fullName evidence="1">Uncharacterized protein</fullName>
    </submittedName>
</protein>